<name>A0AAN8FFZ6_TRICO</name>
<comment type="caution">
    <text evidence="1">The sequence shown here is derived from an EMBL/GenBank/DDBJ whole genome shotgun (WGS) entry which is preliminary data.</text>
</comment>
<evidence type="ECO:0000313" key="1">
    <source>
        <dbReference type="EMBL" id="KAK5979011.1"/>
    </source>
</evidence>
<feature type="non-terminal residue" evidence="1">
    <location>
        <position position="1"/>
    </location>
</feature>
<accession>A0AAN8FFZ6</accession>
<dbReference type="EMBL" id="WIXE01008759">
    <property type="protein sequence ID" value="KAK5979011.1"/>
    <property type="molecule type" value="Genomic_DNA"/>
</dbReference>
<keyword evidence="2" id="KW-1185">Reference proteome</keyword>
<proteinExistence type="predicted"/>
<dbReference type="AlphaFoldDB" id="A0AAN8FFZ6"/>
<evidence type="ECO:0000313" key="2">
    <source>
        <dbReference type="Proteomes" id="UP001331761"/>
    </source>
</evidence>
<protein>
    <submittedName>
        <fullName evidence="1">Uncharacterized protein</fullName>
    </submittedName>
</protein>
<organism evidence="1 2">
    <name type="scientific">Trichostrongylus colubriformis</name>
    <name type="common">Black scour worm</name>
    <dbReference type="NCBI Taxonomy" id="6319"/>
    <lineage>
        <taxon>Eukaryota</taxon>
        <taxon>Metazoa</taxon>
        <taxon>Ecdysozoa</taxon>
        <taxon>Nematoda</taxon>
        <taxon>Chromadorea</taxon>
        <taxon>Rhabditida</taxon>
        <taxon>Rhabditina</taxon>
        <taxon>Rhabditomorpha</taxon>
        <taxon>Strongyloidea</taxon>
        <taxon>Trichostrongylidae</taxon>
        <taxon>Trichostrongylus</taxon>
    </lineage>
</organism>
<dbReference type="Proteomes" id="UP001331761">
    <property type="component" value="Unassembled WGS sequence"/>
</dbReference>
<gene>
    <name evidence="1" type="ORF">GCK32_022046</name>
</gene>
<sequence length="47" mass="5073">HEKTEGKVVDYYRNHGVCVTVSGDSSVVLSNTIADMMTAMLNKRASG</sequence>
<reference evidence="1 2" key="1">
    <citation type="submission" date="2019-10" db="EMBL/GenBank/DDBJ databases">
        <title>Assembly and Annotation for the nematode Trichostrongylus colubriformis.</title>
        <authorList>
            <person name="Martin J."/>
        </authorList>
    </citation>
    <scope>NUCLEOTIDE SEQUENCE [LARGE SCALE GENOMIC DNA]</scope>
    <source>
        <strain evidence="1">G859</strain>
        <tissue evidence="1">Whole worm</tissue>
    </source>
</reference>